<dbReference type="InterPro" id="IPR015424">
    <property type="entry name" value="PyrdxlP-dep_Trfase"/>
</dbReference>
<evidence type="ECO:0000256" key="8">
    <source>
        <dbReference type="ARBA" id="ARBA00022898"/>
    </source>
</evidence>
<evidence type="ECO:0000256" key="2">
    <source>
        <dbReference type="ARBA" id="ARBA00005011"/>
    </source>
</evidence>
<dbReference type="InterPro" id="IPR004839">
    <property type="entry name" value="Aminotransferase_I/II_large"/>
</dbReference>
<evidence type="ECO:0000313" key="13">
    <source>
        <dbReference type="EMBL" id="KTD22564.1"/>
    </source>
</evidence>
<dbReference type="InterPro" id="IPR015422">
    <property type="entry name" value="PyrdxlP-dep_Trfase_small"/>
</dbReference>
<evidence type="ECO:0000256" key="9">
    <source>
        <dbReference type="ARBA" id="ARBA00023102"/>
    </source>
</evidence>
<dbReference type="PROSITE" id="PS00599">
    <property type="entry name" value="AA_TRANSFER_CLASS_2"/>
    <property type="match status" value="1"/>
</dbReference>
<evidence type="ECO:0000259" key="12">
    <source>
        <dbReference type="Pfam" id="PF00155"/>
    </source>
</evidence>
<evidence type="ECO:0000256" key="10">
    <source>
        <dbReference type="ARBA" id="ARBA00047481"/>
    </source>
</evidence>
<feature type="modified residue" description="N6-(pyridoxal phosphate)lysine" evidence="11">
    <location>
        <position position="211"/>
    </location>
</feature>
<dbReference type="Gene3D" id="3.90.1150.10">
    <property type="entry name" value="Aspartate Aminotransferase, domain 1"/>
    <property type="match status" value="1"/>
</dbReference>
<keyword evidence="8 11" id="KW-0663">Pyridoxal phosphate</keyword>
<dbReference type="HAMAP" id="MF_01023">
    <property type="entry name" value="HisC_aminotrans_2"/>
    <property type="match status" value="1"/>
</dbReference>
<dbReference type="InterPro" id="IPR001917">
    <property type="entry name" value="Aminotrans_II_pyridoxalP_BS"/>
</dbReference>
<accession>A0A0W0VQX6</accession>
<feature type="domain" description="Aminotransferase class I/classII large" evidence="12">
    <location>
        <begin position="42"/>
        <end position="347"/>
    </location>
</feature>
<evidence type="ECO:0000256" key="1">
    <source>
        <dbReference type="ARBA" id="ARBA00001933"/>
    </source>
</evidence>
<dbReference type="CDD" id="cd00609">
    <property type="entry name" value="AAT_like"/>
    <property type="match status" value="1"/>
</dbReference>
<dbReference type="UniPathway" id="UPA00031">
    <property type="reaction ID" value="UER00012"/>
</dbReference>
<dbReference type="PANTHER" id="PTHR42885">
    <property type="entry name" value="HISTIDINOL-PHOSPHATE AMINOTRANSFERASE-RELATED"/>
    <property type="match status" value="1"/>
</dbReference>
<keyword evidence="6 11" id="KW-0028">Amino-acid biosynthesis</keyword>
<organism evidence="13 14">
    <name type="scientific">Legionella londiniensis</name>
    <dbReference type="NCBI Taxonomy" id="45068"/>
    <lineage>
        <taxon>Bacteria</taxon>
        <taxon>Pseudomonadati</taxon>
        <taxon>Pseudomonadota</taxon>
        <taxon>Gammaproteobacteria</taxon>
        <taxon>Legionellales</taxon>
        <taxon>Legionellaceae</taxon>
        <taxon>Legionella</taxon>
    </lineage>
</organism>
<evidence type="ECO:0000313" key="14">
    <source>
        <dbReference type="Proteomes" id="UP000054997"/>
    </source>
</evidence>
<dbReference type="NCBIfam" id="TIGR01141">
    <property type="entry name" value="hisC"/>
    <property type="match status" value="1"/>
</dbReference>
<dbReference type="SUPFAM" id="SSF53383">
    <property type="entry name" value="PLP-dependent transferases"/>
    <property type="match status" value="1"/>
</dbReference>
<comment type="cofactor">
    <cofactor evidence="1 11">
        <name>pyridoxal 5'-phosphate</name>
        <dbReference type="ChEBI" id="CHEBI:597326"/>
    </cofactor>
</comment>
<dbReference type="Pfam" id="PF00155">
    <property type="entry name" value="Aminotran_1_2"/>
    <property type="match status" value="1"/>
</dbReference>
<reference evidence="13 14" key="1">
    <citation type="submission" date="2015-11" db="EMBL/GenBank/DDBJ databases">
        <title>Genomic analysis of 38 Legionella species identifies large and diverse effector repertoires.</title>
        <authorList>
            <person name="Burstein D."/>
            <person name="Amaro F."/>
            <person name="Zusman T."/>
            <person name="Lifshitz Z."/>
            <person name="Cohen O."/>
            <person name="Gilbert J.A."/>
            <person name="Pupko T."/>
            <person name="Shuman H.A."/>
            <person name="Segal G."/>
        </authorList>
    </citation>
    <scope>NUCLEOTIDE SEQUENCE [LARGE SCALE GENOMIC DNA]</scope>
    <source>
        <strain evidence="13 14">ATCC 49505</strain>
    </source>
</reference>
<keyword evidence="5 11" id="KW-0032">Aminotransferase</keyword>
<dbReference type="Proteomes" id="UP000054997">
    <property type="component" value="Unassembled WGS sequence"/>
</dbReference>
<dbReference type="STRING" id="45068.Llon_0438"/>
<comment type="pathway">
    <text evidence="2 11">Amino-acid biosynthesis; L-histidine biosynthesis; L-histidine from 5-phospho-alpha-D-ribose 1-diphosphate: step 7/9.</text>
</comment>
<dbReference type="GO" id="GO:0000105">
    <property type="term" value="P:L-histidine biosynthetic process"/>
    <property type="evidence" value="ECO:0007669"/>
    <property type="project" value="UniProtKB-UniRule"/>
</dbReference>
<keyword evidence="7 11" id="KW-0808">Transferase</keyword>
<evidence type="ECO:0000256" key="11">
    <source>
        <dbReference type="HAMAP-Rule" id="MF_01023"/>
    </source>
</evidence>
<evidence type="ECO:0000256" key="3">
    <source>
        <dbReference type="ARBA" id="ARBA00007970"/>
    </source>
</evidence>
<dbReference type="AlphaFoldDB" id="A0A0W0VQX6"/>
<comment type="similarity">
    <text evidence="3 11">Belongs to the class-II pyridoxal-phosphate-dependent aminotransferase family. Histidinol-phosphate aminotransferase subfamily.</text>
</comment>
<proteinExistence type="inferred from homology"/>
<dbReference type="GO" id="GO:0004400">
    <property type="term" value="F:histidinol-phosphate transaminase activity"/>
    <property type="evidence" value="ECO:0007669"/>
    <property type="project" value="UniProtKB-UniRule"/>
</dbReference>
<dbReference type="EC" id="2.6.1.9" evidence="11"/>
<evidence type="ECO:0000256" key="5">
    <source>
        <dbReference type="ARBA" id="ARBA00022576"/>
    </source>
</evidence>
<evidence type="ECO:0000256" key="6">
    <source>
        <dbReference type="ARBA" id="ARBA00022605"/>
    </source>
</evidence>
<comment type="catalytic activity">
    <reaction evidence="10 11">
        <text>L-histidinol phosphate + 2-oxoglutarate = 3-(imidazol-4-yl)-2-oxopropyl phosphate + L-glutamate</text>
        <dbReference type="Rhea" id="RHEA:23744"/>
        <dbReference type="ChEBI" id="CHEBI:16810"/>
        <dbReference type="ChEBI" id="CHEBI:29985"/>
        <dbReference type="ChEBI" id="CHEBI:57766"/>
        <dbReference type="ChEBI" id="CHEBI:57980"/>
        <dbReference type="EC" id="2.6.1.9"/>
    </reaction>
</comment>
<comment type="caution">
    <text evidence="13">The sequence shown here is derived from an EMBL/GenBank/DDBJ whole genome shotgun (WGS) entry which is preliminary data.</text>
</comment>
<name>A0A0W0VQX6_9GAMM</name>
<dbReference type="RefSeq" id="WP_065238258.1">
    <property type="nucleotide sequence ID" value="NZ_CAXYJD010000001.1"/>
</dbReference>
<comment type="subunit">
    <text evidence="4 11">Homodimer.</text>
</comment>
<dbReference type="PANTHER" id="PTHR42885:SF2">
    <property type="entry name" value="HISTIDINOL-PHOSPHATE AMINOTRANSFERASE"/>
    <property type="match status" value="1"/>
</dbReference>
<dbReference type="Gene3D" id="3.40.640.10">
    <property type="entry name" value="Type I PLP-dependent aspartate aminotransferase-like (Major domain)"/>
    <property type="match status" value="1"/>
</dbReference>
<evidence type="ECO:0000256" key="4">
    <source>
        <dbReference type="ARBA" id="ARBA00011738"/>
    </source>
</evidence>
<gene>
    <name evidence="11 13" type="primary">hisC</name>
    <name evidence="13" type="ORF">Llon_0438</name>
</gene>
<dbReference type="GO" id="GO:0030170">
    <property type="term" value="F:pyridoxal phosphate binding"/>
    <property type="evidence" value="ECO:0007669"/>
    <property type="project" value="InterPro"/>
</dbReference>
<keyword evidence="9 11" id="KW-0368">Histidine biosynthesis</keyword>
<keyword evidence="14" id="KW-1185">Reference proteome</keyword>
<dbReference type="InterPro" id="IPR005861">
    <property type="entry name" value="HisP_aminotrans"/>
</dbReference>
<dbReference type="EMBL" id="LNYK01000007">
    <property type="protein sequence ID" value="KTD22564.1"/>
    <property type="molecule type" value="Genomic_DNA"/>
</dbReference>
<dbReference type="PATRIC" id="fig|45068.5.peg.470"/>
<sequence>MMDNLNNLARKAVLKLIPYSSARSEIAADGIRLDANENPFCQEEGLNRYPEPQPRDLKRALAELYGVKDSQIIMTRGSDEGIDLLTRVFCEPGQDSVVVTPPTYGMYEVSASIQGVSVTPVPLLSEAGFALDKKSLLENPDKGIKLVFLCSPNNPTGNVFARADILEICEQFQGKALIVVDEAYIEFSDMESLSSSLSRYDNLVILRTLSKAYGLAGARMGCILANQAVVDLLKKIIAPYPIPVPVVKAVLPALSRKNLDWIRVQIQSIRKEREILRIFLASLSSVVEVYPSEANFLLVKVQDANRWMSLCRQHHIVIRSRTHMPELRNCVRISIGTDRENQRLREVLSYV</sequence>
<dbReference type="InterPro" id="IPR015421">
    <property type="entry name" value="PyrdxlP-dep_Trfase_major"/>
</dbReference>
<protein>
    <recommendedName>
        <fullName evidence="11">Histidinol-phosphate aminotransferase</fullName>
        <ecNumber evidence="11">2.6.1.9</ecNumber>
    </recommendedName>
    <alternativeName>
        <fullName evidence="11">Imidazole acetol-phosphate transaminase</fullName>
    </alternativeName>
</protein>
<evidence type="ECO:0000256" key="7">
    <source>
        <dbReference type="ARBA" id="ARBA00022679"/>
    </source>
</evidence>